<dbReference type="InterPro" id="IPR018849">
    <property type="entry name" value="Urb2/Npa2_C"/>
</dbReference>
<evidence type="ECO:0000313" key="3">
    <source>
        <dbReference type="Proteomes" id="UP000189513"/>
    </source>
</evidence>
<accession>A0A1V2LF89</accession>
<dbReference type="InterPro" id="IPR052609">
    <property type="entry name" value="Ribosome_Biogenesis_Reg"/>
</dbReference>
<comment type="caution">
    <text evidence="2">The sequence shown here is derived from an EMBL/GenBank/DDBJ whole genome shotgun (WGS) entry which is preliminary data.</text>
</comment>
<dbReference type="EMBL" id="MPUK01000001">
    <property type="protein sequence ID" value="ONH70006.1"/>
    <property type="molecule type" value="Genomic_DNA"/>
</dbReference>
<reference evidence="3" key="1">
    <citation type="journal article" date="2017" name="Genome Announc.">
        <title>Genome sequences of Cyberlindnera fabianii 65, Pichia kudriavzevii 129, and Saccharomyces cerevisiae 131 isolated from fermented masau fruits in Zimbabwe.</title>
        <authorList>
            <person name="van Rijswijck I.M.H."/>
            <person name="Derks M.F.L."/>
            <person name="Abee T."/>
            <person name="de Ridder D."/>
            <person name="Smid E.J."/>
        </authorList>
    </citation>
    <scope>NUCLEOTIDE SEQUENCE [LARGE SCALE GENOMIC DNA]</scope>
    <source>
        <strain evidence="3">65</strain>
    </source>
</reference>
<proteinExistence type="predicted"/>
<dbReference type="GO" id="GO:0005730">
    <property type="term" value="C:nucleolus"/>
    <property type="evidence" value="ECO:0007669"/>
    <property type="project" value="TreeGrafter"/>
</dbReference>
<keyword evidence="3" id="KW-1185">Reference proteome</keyword>
<dbReference type="GO" id="GO:0042254">
    <property type="term" value="P:ribosome biogenesis"/>
    <property type="evidence" value="ECO:0007669"/>
    <property type="project" value="TreeGrafter"/>
</dbReference>
<dbReference type="STRING" id="36022.A0A1V2LF89"/>
<evidence type="ECO:0000259" key="1">
    <source>
        <dbReference type="Pfam" id="PF10441"/>
    </source>
</evidence>
<dbReference type="AlphaFoldDB" id="A0A1V2LF89"/>
<feature type="domain" description="Nucleolar 27S pre-rRNA processing Urb2/Npa2 C-terminal" evidence="1">
    <location>
        <begin position="918"/>
        <end position="1126"/>
    </location>
</feature>
<dbReference type="Proteomes" id="UP000189513">
    <property type="component" value="Unassembled WGS sequence"/>
</dbReference>
<dbReference type="PANTHER" id="PTHR15682:SF2">
    <property type="entry name" value="UNHEALTHY RIBOSOME BIOGENESIS PROTEIN 2 HOMOLOG"/>
    <property type="match status" value="1"/>
</dbReference>
<dbReference type="Pfam" id="PF10441">
    <property type="entry name" value="Urb2"/>
    <property type="match status" value="1"/>
</dbReference>
<sequence length="1127" mass="128135">MTQNQLESAEGVTKFLRAKNTSLDDIVKVSTQLLNDELDVYLPNRLSFVFDLLIDRFNDSKQNKYKESMALWKLFNKTWILLDKDVKTRTRSYKGFKFHDALVGALSHIQPFQVEPMLTTLTETINLVRLSTSVLSTQDVSIKILTLYLEHLSSLKGDTSTQISDICAFFKASLPAEKYTPKFTTAFVTSALPPLLKLLNSTSNTQPLIALLKKAVFNRESSSAIKDNTALLLKQDLDTKSVVAFFKLIVDALSKNDIVTLEDIYTMITEKYPDASEKQLEYLQMTKRTLSASFIEMVFDIEFSNDSQNWRLIHCILQLDIEVGVSHGEEIMKKLEEQPSSEYLAIGGEILDAHSRARDLAAFFHIWLHLLEKPESIWSSEEFKGIVSKCIVSLSASQLTQLVSDVLDSDCGSKFVVLSTIVQGVFSIKDLKIRLAPKDILKQLFDQQTKDSEEVWDLRFQLLCLYEDILSENQAKELAKIKVKKAYINQFYTMFRAREIYEFDVADLTHSFTKFVKISESQTSILEATFRRWFVFVNYLFSSDDIDVITDLLLKNETLTVTLIQNALLFEQTKIIESIINKIHKEITLSQIVTDFHASILISIPIQCYARRSKGPLLDSLTSQLTTQKTPSESIITLTTHLLKTPTFKSKLESDVGTIMAVSEHNSDSKIFEVIWTNVVANLRDEAVLEYAASLINVVKSQLKKQKQLSYVFYLANIVLSTATNNDKLDTVSLQNTFIDATNSLLKEYLTNSKKKTTQVTWLLKAIFELDLDATYFELLKQSLKNFGEAIQQTNENEAKAALFMLLAKFSNHRNASVQYFESLYIVLRESGVTRSELKSGLLTVVSGLEDSEFATASEFVLSSFDSSSPSNLVVEIASTYLHELRRTNDHATGFVVKTLSKLLMHFSTLQPPSLIVALNTFKTLLTEKTWAFTQYSLELLITFLSRCTDSLQTHNHPESVELFTTITHTLSNIILFHRYRLSNRHHIVLSVFTSLLTALTKSRHSSPLQSSRIAAEAFQRVLTNLCEPPQSRKERNSEDLNSSAAVIKRSLRKHLYVVLLTYVHLSLKVGYESEVRELILPGIFSVFDVLSQNELVLVSTSLDYSGRVYYRTVYDEYKKAGKWQTD</sequence>
<name>A0A1V2LF89_CYBFA</name>
<dbReference type="OMA" id="CHVNARE"/>
<organism evidence="2 3">
    <name type="scientific">Cyberlindnera fabianii</name>
    <name type="common">Yeast</name>
    <name type="synonym">Hansenula fabianii</name>
    <dbReference type="NCBI Taxonomy" id="36022"/>
    <lineage>
        <taxon>Eukaryota</taxon>
        <taxon>Fungi</taxon>
        <taxon>Dikarya</taxon>
        <taxon>Ascomycota</taxon>
        <taxon>Saccharomycotina</taxon>
        <taxon>Saccharomycetes</taxon>
        <taxon>Phaffomycetales</taxon>
        <taxon>Phaffomycetaceae</taxon>
        <taxon>Cyberlindnera</taxon>
    </lineage>
</organism>
<dbReference type="VEuPathDB" id="FungiDB:BON22_0166"/>
<dbReference type="PANTHER" id="PTHR15682">
    <property type="entry name" value="UNHEALTHY RIBOSOME BIOGENESIS PROTEIN 2 HOMOLOG"/>
    <property type="match status" value="1"/>
</dbReference>
<gene>
    <name evidence="2" type="ORF">BON22_0166</name>
</gene>
<protein>
    <submittedName>
        <fullName evidence="2">Nucleolar pre-ribosomal-associated protein 2</fullName>
    </submittedName>
</protein>
<evidence type="ECO:0000313" key="2">
    <source>
        <dbReference type="EMBL" id="ONH70006.1"/>
    </source>
</evidence>